<dbReference type="PANTHER" id="PTHR40758">
    <property type="entry name" value="CONSERVED PROTEIN"/>
    <property type="match status" value="1"/>
</dbReference>
<accession>A0A561SUZ1</accession>
<dbReference type="EMBL" id="VIWU01000001">
    <property type="protein sequence ID" value="TWF78679.1"/>
    <property type="molecule type" value="Genomic_DNA"/>
</dbReference>
<dbReference type="Proteomes" id="UP000321261">
    <property type="component" value="Unassembled WGS sequence"/>
</dbReference>
<dbReference type="RefSeq" id="WP_246170533.1">
    <property type="nucleotide sequence ID" value="NZ_VIWU01000001.1"/>
</dbReference>
<gene>
    <name evidence="2" type="ORF">FHX44_114602</name>
</gene>
<proteinExistence type="predicted"/>
<feature type="domain" description="Mycothiol-dependent maleylpyruvate isomerase metal-binding" evidence="1">
    <location>
        <begin position="20"/>
        <end position="138"/>
    </location>
</feature>
<dbReference type="SUPFAM" id="SSF109854">
    <property type="entry name" value="DinB/YfiT-like putative metalloenzymes"/>
    <property type="match status" value="1"/>
</dbReference>
<dbReference type="AlphaFoldDB" id="A0A561SUZ1"/>
<reference evidence="2 3" key="1">
    <citation type="submission" date="2019-06" db="EMBL/GenBank/DDBJ databases">
        <title>Sequencing the genomes of 1000 actinobacteria strains.</title>
        <authorList>
            <person name="Klenk H.-P."/>
        </authorList>
    </citation>
    <scope>NUCLEOTIDE SEQUENCE [LARGE SCALE GENOMIC DNA]</scope>
    <source>
        <strain evidence="2 3">DSM 45671</strain>
    </source>
</reference>
<dbReference type="PANTHER" id="PTHR40758:SF1">
    <property type="entry name" value="CONSERVED PROTEIN"/>
    <property type="match status" value="1"/>
</dbReference>
<dbReference type="Gene3D" id="1.20.120.450">
    <property type="entry name" value="dinb family like domain"/>
    <property type="match status" value="1"/>
</dbReference>
<sequence length="258" mass="28041">MDRIQSLELDLDRLVTGLQEVTSAFAGTVAGLDPQATVPTCPEWRVRDLVGHIGQAYRWSAGLVRSRAAAPPPDPRDAEPGGPQEWTTWLRDSAADLVAAITDAGPETDVWTFVGEQPARFWLRRMLADSAVHLADAAITAGRPFTISPDLAADTISEGLGLISTAGAAGLKPELGELRGHGQTLQLRPTDVEPGWLITREADGVTWERRTADADVVVESPVRDLLLVFSRRTTPDDPRLTISGDQALVDHWWDHTSF</sequence>
<dbReference type="GO" id="GO:0005886">
    <property type="term" value="C:plasma membrane"/>
    <property type="evidence" value="ECO:0007669"/>
    <property type="project" value="TreeGrafter"/>
</dbReference>
<dbReference type="InterPro" id="IPR034660">
    <property type="entry name" value="DinB/YfiT-like"/>
</dbReference>
<evidence type="ECO:0000313" key="2">
    <source>
        <dbReference type="EMBL" id="TWF78679.1"/>
    </source>
</evidence>
<name>A0A561SUZ1_9PSEU</name>
<dbReference type="NCBIfam" id="TIGR03083">
    <property type="entry name" value="maleylpyruvate isomerase family mycothiol-dependent enzyme"/>
    <property type="match status" value="1"/>
</dbReference>
<keyword evidence="3" id="KW-1185">Reference proteome</keyword>
<comment type="caution">
    <text evidence="2">The sequence shown here is derived from an EMBL/GenBank/DDBJ whole genome shotgun (WGS) entry which is preliminary data.</text>
</comment>
<dbReference type="GO" id="GO:0046872">
    <property type="term" value="F:metal ion binding"/>
    <property type="evidence" value="ECO:0007669"/>
    <property type="project" value="InterPro"/>
</dbReference>
<dbReference type="Pfam" id="PF11716">
    <property type="entry name" value="MDMPI_N"/>
    <property type="match status" value="1"/>
</dbReference>
<organism evidence="2 3">
    <name type="scientific">Pseudonocardia hierapolitana</name>
    <dbReference type="NCBI Taxonomy" id="1128676"/>
    <lineage>
        <taxon>Bacteria</taxon>
        <taxon>Bacillati</taxon>
        <taxon>Actinomycetota</taxon>
        <taxon>Actinomycetes</taxon>
        <taxon>Pseudonocardiales</taxon>
        <taxon>Pseudonocardiaceae</taxon>
        <taxon>Pseudonocardia</taxon>
    </lineage>
</organism>
<protein>
    <submittedName>
        <fullName evidence="2">Uncharacterized protein (TIGR03083 family)</fullName>
    </submittedName>
</protein>
<evidence type="ECO:0000313" key="3">
    <source>
        <dbReference type="Proteomes" id="UP000321261"/>
    </source>
</evidence>
<dbReference type="InterPro" id="IPR024344">
    <property type="entry name" value="MDMPI_metal-binding"/>
</dbReference>
<evidence type="ECO:0000259" key="1">
    <source>
        <dbReference type="Pfam" id="PF11716"/>
    </source>
</evidence>
<dbReference type="InterPro" id="IPR017517">
    <property type="entry name" value="Maleyloyr_isom"/>
</dbReference>